<keyword evidence="5 6" id="KW-0472">Membrane</keyword>
<keyword evidence="2 6" id="KW-1003">Cell membrane</keyword>
<dbReference type="RefSeq" id="WP_043708493.1">
    <property type="nucleotide sequence ID" value="NZ_JALOCT010000009.1"/>
</dbReference>
<evidence type="ECO:0000256" key="5">
    <source>
        <dbReference type="ARBA" id="ARBA00023136"/>
    </source>
</evidence>
<feature type="transmembrane region" description="Helical" evidence="6">
    <location>
        <begin position="223"/>
        <end position="243"/>
    </location>
</feature>
<evidence type="ECO:0000313" key="8">
    <source>
        <dbReference type="EMBL" id="KIU19013.1"/>
    </source>
</evidence>
<dbReference type="GO" id="GO:0055085">
    <property type="term" value="P:transmembrane transport"/>
    <property type="evidence" value="ECO:0007669"/>
    <property type="project" value="UniProtKB-UniRule"/>
</dbReference>
<comment type="caution">
    <text evidence="8">The sequence shown here is derived from an EMBL/GenBank/DDBJ whole genome shotgun (WGS) entry which is preliminary data.</text>
</comment>
<feature type="transmembrane region" description="Helical" evidence="6">
    <location>
        <begin position="16"/>
        <end position="37"/>
    </location>
</feature>
<evidence type="ECO:0000256" key="1">
    <source>
        <dbReference type="ARBA" id="ARBA00004651"/>
    </source>
</evidence>
<dbReference type="InterPro" id="IPR027022">
    <property type="entry name" value="ABC_permease_BceB-typ"/>
</dbReference>
<feature type="transmembrane region" description="Helical" evidence="6">
    <location>
        <begin position="147"/>
        <end position="169"/>
    </location>
</feature>
<dbReference type="InterPro" id="IPR003838">
    <property type="entry name" value="ABC3_permease_C"/>
</dbReference>
<keyword evidence="3 6" id="KW-0812">Transmembrane</keyword>
<dbReference type="EMBL" id="JWHU01000043">
    <property type="protein sequence ID" value="KIU19013.1"/>
    <property type="molecule type" value="Genomic_DNA"/>
</dbReference>
<dbReference type="STRING" id="137591.AO080_11285"/>
<gene>
    <name evidence="8" type="primary">yxdM</name>
    <name evidence="8" type="ORF">QX99_02298</name>
</gene>
<comment type="similarity">
    <text evidence="6">Belongs to the ABC-4 integral membrane protein family.</text>
</comment>
<evidence type="ECO:0000256" key="6">
    <source>
        <dbReference type="PIRNR" id="PIRNR018968"/>
    </source>
</evidence>
<evidence type="ECO:0000256" key="3">
    <source>
        <dbReference type="ARBA" id="ARBA00022692"/>
    </source>
</evidence>
<feature type="transmembrane region" description="Helical" evidence="6">
    <location>
        <begin position="197"/>
        <end position="217"/>
    </location>
</feature>
<dbReference type="Pfam" id="PF02687">
    <property type="entry name" value="FtsX"/>
    <property type="match status" value="1"/>
</dbReference>
<sequence length="592" mass="65530">MFQIALKSLRAKWRDYTVLFVGLVISAAIFYMLSAIALNRDFLLNNSSIGLIVPVFMVGEFLLGVITFVYLNFANSFLLRLRQSEYGLMSMLGAKKSQIGDLLMQETLALGVISTVIGIFAGIGLTAASGNFLMNLLDTKLANWSVFSFNAALATLVFFVALFFINGLYNRGRLSKQDTLTLLTADKQVAQPKRHKLLDPLLGLVGLGLLILSYVMMPGIVHLGLYGFIVVLVLNVWGTYWFVSRTLKMVTYALRGSRFNNRGLRSFLNGQLLFRLPEYQRILTVISVMFGLALGAMSVGQGYYRALPQQAQSGQPFTAAYTSDKISTSNLKDITWEATYHYSVNKDKVYFNGDEFNEKKLPTVVETGKGNETRIKWLTGDYLLATPGSEYTLTSIANQILDKQYGATAVVTHNESEMAVEGDVKSVRLVTVKSFAANEATLTANAKREARLTGTAMNHQAGVPGMFTLLKNVFGGLEFMGIFLGIAFLAMLASTLMFKVLSGVADDKRRYRILTMIGTSKRQVTATVVKDLGVLFFIPLVIGTLDVIFGLPMFKALMADPYVGFMPSLIAIVVLYVIYFVMTVILYRRLLK</sequence>
<feature type="transmembrane region" description="Helical" evidence="6">
    <location>
        <begin position="108"/>
        <end position="127"/>
    </location>
</feature>
<dbReference type="Proteomes" id="UP000032287">
    <property type="component" value="Unassembled WGS sequence"/>
</dbReference>
<comment type="subcellular location">
    <subcellularLocation>
        <location evidence="1 6">Cell membrane</location>
        <topology evidence="1 6">Multi-pass membrane protein</topology>
    </subcellularLocation>
</comment>
<feature type="transmembrane region" description="Helical" evidence="6">
    <location>
        <begin position="49"/>
        <end position="73"/>
    </location>
</feature>
<dbReference type="eggNOG" id="COG0577">
    <property type="taxonomic scope" value="Bacteria"/>
</dbReference>
<feature type="transmembrane region" description="Helical" evidence="6">
    <location>
        <begin position="532"/>
        <end position="553"/>
    </location>
</feature>
<reference evidence="8 9" key="1">
    <citation type="journal article" date="2015" name="Microbiology (Mosc.)">
        <title>Genomics of the Weissella cibaria species with an examination of its metabolic traits.</title>
        <authorList>
            <person name="Lynch K.M."/>
            <person name="Lucid A."/>
            <person name="Arendt E.K."/>
            <person name="Sleator R.D."/>
            <person name="Lucey B."/>
            <person name="Coffey A."/>
        </authorList>
    </citation>
    <scope>NUCLEOTIDE SEQUENCE [LARGE SCALE GENOMIC DNA]</scope>
    <source>
        <strain evidence="8 9">MG1</strain>
    </source>
</reference>
<dbReference type="GO" id="GO:0005886">
    <property type="term" value="C:plasma membrane"/>
    <property type="evidence" value="ECO:0007669"/>
    <property type="project" value="UniProtKB-SubCell"/>
</dbReference>
<feature type="transmembrane region" description="Helical" evidence="6">
    <location>
        <begin position="282"/>
        <end position="304"/>
    </location>
</feature>
<name>A0A0D1JBR9_9LACO</name>
<dbReference type="AlphaFoldDB" id="A0A0D1JBR9"/>
<protein>
    <submittedName>
        <fullName evidence="8">YxdM protein</fullName>
    </submittedName>
</protein>
<evidence type="ECO:0000256" key="2">
    <source>
        <dbReference type="ARBA" id="ARBA00022475"/>
    </source>
</evidence>
<feature type="domain" description="ABC3 transporter permease C-terminal" evidence="7">
    <location>
        <begin position="61"/>
        <end position="165"/>
    </location>
</feature>
<dbReference type="PANTHER" id="PTHR46795:SF3">
    <property type="entry name" value="ABC TRANSPORTER PERMEASE"/>
    <property type="match status" value="1"/>
</dbReference>
<dbReference type="PIRSF" id="PIRSF018968">
    <property type="entry name" value="ABC_permease_BceB"/>
    <property type="match status" value="1"/>
</dbReference>
<accession>A0A0D1JBR9</accession>
<evidence type="ECO:0000259" key="7">
    <source>
        <dbReference type="Pfam" id="PF02687"/>
    </source>
</evidence>
<organism evidence="8 9">
    <name type="scientific">Weissella cibaria</name>
    <dbReference type="NCBI Taxonomy" id="137591"/>
    <lineage>
        <taxon>Bacteria</taxon>
        <taxon>Bacillati</taxon>
        <taxon>Bacillota</taxon>
        <taxon>Bacilli</taxon>
        <taxon>Lactobacillales</taxon>
        <taxon>Lactobacillaceae</taxon>
        <taxon>Weissella</taxon>
    </lineage>
</organism>
<dbReference type="PANTHER" id="PTHR46795">
    <property type="entry name" value="ABC TRANSPORTER PERMEASE-RELATED-RELATED"/>
    <property type="match status" value="1"/>
</dbReference>
<keyword evidence="4 6" id="KW-1133">Transmembrane helix</keyword>
<keyword evidence="6" id="KW-0813">Transport</keyword>
<evidence type="ECO:0000313" key="9">
    <source>
        <dbReference type="Proteomes" id="UP000032287"/>
    </source>
</evidence>
<dbReference type="InterPro" id="IPR052536">
    <property type="entry name" value="ABC-4_Integral_Memb_Prot"/>
</dbReference>
<proteinExistence type="inferred from homology"/>
<feature type="transmembrane region" description="Helical" evidence="6">
    <location>
        <begin position="479"/>
        <end position="501"/>
    </location>
</feature>
<feature type="transmembrane region" description="Helical" evidence="6">
    <location>
        <begin position="565"/>
        <end position="587"/>
    </location>
</feature>
<evidence type="ECO:0000256" key="4">
    <source>
        <dbReference type="ARBA" id="ARBA00022989"/>
    </source>
</evidence>
<dbReference type="PATRIC" id="fig|137591.25.peg.2254"/>
<keyword evidence="9" id="KW-1185">Reference proteome</keyword>